<dbReference type="EMBL" id="CAUJNA010001879">
    <property type="protein sequence ID" value="CAJ1389475.1"/>
    <property type="molecule type" value="Genomic_DNA"/>
</dbReference>
<feature type="non-terminal residue" evidence="1">
    <location>
        <position position="69"/>
    </location>
</feature>
<accession>A0AA36IMJ3</accession>
<proteinExistence type="predicted"/>
<name>A0AA36IMJ3_9DINO</name>
<evidence type="ECO:0000313" key="2">
    <source>
        <dbReference type="Proteomes" id="UP001178507"/>
    </source>
</evidence>
<organism evidence="1 2">
    <name type="scientific">Effrenium voratum</name>
    <dbReference type="NCBI Taxonomy" id="2562239"/>
    <lineage>
        <taxon>Eukaryota</taxon>
        <taxon>Sar</taxon>
        <taxon>Alveolata</taxon>
        <taxon>Dinophyceae</taxon>
        <taxon>Suessiales</taxon>
        <taxon>Symbiodiniaceae</taxon>
        <taxon>Effrenium</taxon>
    </lineage>
</organism>
<comment type="caution">
    <text evidence="1">The sequence shown here is derived from an EMBL/GenBank/DDBJ whole genome shotgun (WGS) entry which is preliminary data.</text>
</comment>
<sequence>DSELEDYDHEAAGERIASMLEKMKCQDRTEIMEGLHGFYQLHLENVETALEELEVIEKDYHGRRLIVTD</sequence>
<protein>
    <submittedName>
        <fullName evidence="1">Uncharacterized protein</fullName>
    </submittedName>
</protein>
<dbReference type="Proteomes" id="UP001178507">
    <property type="component" value="Unassembled WGS sequence"/>
</dbReference>
<dbReference type="AlphaFoldDB" id="A0AA36IMJ3"/>
<reference evidence="1" key="1">
    <citation type="submission" date="2023-08" db="EMBL/GenBank/DDBJ databases">
        <authorList>
            <person name="Chen Y."/>
            <person name="Shah S."/>
            <person name="Dougan E. K."/>
            <person name="Thang M."/>
            <person name="Chan C."/>
        </authorList>
    </citation>
    <scope>NUCLEOTIDE SEQUENCE</scope>
</reference>
<keyword evidence="2" id="KW-1185">Reference proteome</keyword>
<evidence type="ECO:0000313" key="1">
    <source>
        <dbReference type="EMBL" id="CAJ1389475.1"/>
    </source>
</evidence>
<gene>
    <name evidence="1" type="ORF">EVOR1521_LOCUS15084</name>
</gene>